<comment type="caution">
    <text evidence="1">The sequence shown here is derived from an EMBL/GenBank/DDBJ whole genome shotgun (WGS) entry which is preliminary data.</text>
</comment>
<organism evidence="1 2">
    <name type="scientific">Pneumocystis oryctolagi</name>
    <dbReference type="NCBI Taxonomy" id="42067"/>
    <lineage>
        <taxon>Eukaryota</taxon>
        <taxon>Fungi</taxon>
        <taxon>Dikarya</taxon>
        <taxon>Ascomycota</taxon>
        <taxon>Taphrinomycotina</taxon>
        <taxon>Pneumocystomycetes</taxon>
        <taxon>Pneumocystaceae</taxon>
        <taxon>Pneumocystis</taxon>
    </lineage>
</organism>
<dbReference type="EMBL" id="JABTEG010000006">
    <property type="protein sequence ID" value="KAG4304850.1"/>
    <property type="molecule type" value="Genomic_DNA"/>
</dbReference>
<gene>
    <name evidence="1" type="ORF">PORY_001903</name>
</gene>
<sequence length="127" mass="15311">MNIFFHRRNIPNIKKFQKFTQINKTIQKYPFLLFGMPFIAIILSGAYILSISQQLRYECRDQKTTQILEEQSLGLKKNRRKINIKDEYYKLQMNEIQYNDWEQVRVKRFPGEPENILASDSKNISFQ</sequence>
<protein>
    <submittedName>
        <fullName evidence="1">Uncharacterized protein</fullName>
    </submittedName>
</protein>
<reference evidence="1 2" key="1">
    <citation type="journal article" date="2021" name="Commun. Biol.">
        <title>Genomic insights into the host specific adaptation of the Pneumocystis genus.</title>
        <authorList>
            <person name="Cisse O.H."/>
            <person name="Ma L."/>
            <person name="Dekker J.P."/>
            <person name="Khil P.P."/>
            <person name="Youn J.-H."/>
            <person name="Brenchley J.M."/>
            <person name="Blair R."/>
            <person name="Pahar B."/>
            <person name="Chabe M."/>
            <person name="Van Rompay K.K.A."/>
            <person name="Keesler R."/>
            <person name="Sukura A."/>
            <person name="Hirsch V."/>
            <person name="Kutty G."/>
            <person name="Liu Y."/>
            <person name="Peng L."/>
            <person name="Chen J."/>
            <person name="Song J."/>
            <person name="Weissenbacher-Lang C."/>
            <person name="Xu J."/>
            <person name="Upham N.S."/>
            <person name="Stajich J.E."/>
            <person name="Cuomo C.A."/>
            <person name="Cushion M.T."/>
            <person name="Kovacs J.A."/>
        </authorList>
    </citation>
    <scope>NUCLEOTIDE SEQUENCE [LARGE SCALE GENOMIC DNA]</scope>
    <source>
        <strain evidence="1 2">RABM</strain>
    </source>
</reference>
<evidence type="ECO:0000313" key="1">
    <source>
        <dbReference type="EMBL" id="KAG4304850.1"/>
    </source>
</evidence>
<keyword evidence="2" id="KW-1185">Reference proteome</keyword>
<name>A0ACB7CBJ2_9ASCO</name>
<proteinExistence type="predicted"/>
<evidence type="ECO:0000313" key="2">
    <source>
        <dbReference type="Proteomes" id="UP000768646"/>
    </source>
</evidence>
<accession>A0ACB7CBJ2</accession>
<dbReference type="Proteomes" id="UP000768646">
    <property type="component" value="Unassembled WGS sequence"/>
</dbReference>